<proteinExistence type="predicted"/>
<protein>
    <submittedName>
        <fullName evidence="2">Recombination enhancement, RecA-dependent nuclease</fullName>
    </submittedName>
</protein>
<sequence length="127" mass="14916">MIVTDLSNSFNPVPKKKAEKKKEVTTIKKKSKKLAKLEKSRFSIITKDLEHCYLCGSKKQDFHELIEGKNRQVSMKYGLVIPICRKCHEIVTNDKTLQDKLHKVTQKEFKKHYKSENFVQIFGKNYL</sequence>
<feature type="compositionally biased region" description="Polar residues" evidence="1">
    <location>
        <begin position="1"/>
        <end position="11"/>
    </location>
</feature>
<evidence type="ECO:0000256" key="1">
    <source>
        <dbReference type="SAM" id="MobiDB-lite"/>
    </source>
</evidence>
<feature type="region of interest" description="Disordered" evidence="1">
    <location>
        <begin position="1"/>
        <end position="24"/>
    </location>
</feature>
<dbReference type="EMBL" id="BK015410">
    <property type="protein sequence ID" value="DAE05414.1"/>
    <property type="molecule type" value="Genomic_DNA"/>
</dbReference>
<name>A0A8S5PEB4_9CAUD</name>
<organism evidence="2">
    <name type="scientific">Siphoviridae sp. ctMkg9</name>
    <dbReference type="NCBI Taxonomy" id="2825463"/>
    <lineage>
        <taxon>Viruses</taxon>
        <taxon>Duplodnaviria</taxon>
        <taxon>Heunggongvirae</taxon>
        <taxon>Uroviricota</taxon>
        <taxon>Caudoviricetes</taxon>
    </lineage>
</organism>
<reference evidence="2" key="1">
    <citation type="journal article" date="2021" name="Proc. Natl. Acad. Sci. U.S.A.">
        <title>A Catalog of Tens of Thousands of Viruses from Human Metagenomes Reveals Hidden Associations with Chronic Diseases.</title>
        <authorList>
            <person name="Tisza M.J."/>
            <person name="Buck C.B."/>
        </authorList>
    </citation>
    <scope>NUCLEOTIDE SEQUENCE</scope>
    <source>
        <strain evidence="2">CtMkg9</strain>
    </source>
</reference>
<evidence type="ECO:0000313" key="2">
    <source>
        <dbReference type="EMBL" id="DAE05414.1"/>
    </source>
</evidence>
<accession>A0A8S5PEB4</accession>